<dbReference type="InterPro" id="IPR010383">
    <property type="entry name" value="Glyco_hydrolase_94_b-supersand"/>
</dbReference>
<dbReference type="EMBL" id="KV425897">
    <property type="protein sequence ID" value="KZW00929.1"/>
    <property type="molecule type" value="Genomic_DNA"/>
</dbReference>
<dbReference type="InterPro" id="IPR052047">
    <property type="entry name" value="GH94_Enzymes"/>
</dbReference>
<dbReference type="GO" id="GO:0030246">
    <property type="term" value="F:carbohydrate binding"/>
    <property type="evidence" value="ECO:0007669"/>
    <property type="project" value="InterPro"/>
</dbReference>
<dbReference type="SUPFAM" id="SSF48208">
    <property type="entry name" value="Six-hairpin glycosidases"/>
    <property type="match status" value="1"/>
</dbReference>
<evidence type="ECO:0000313" key="6">
    <source>
        <dbReference type="Proteomes" id="UP000077266"/>
    </source>
</evidence>
<dbReference type="STRING" id="1314781.A0A165NLW9"/>
<keyword evidence="1" id="KW-0328">Glycosyltransferase</keyword>
<name>A0A165NLW9_EXIGL</name>
<dbReference type="PANTHER" id="PTHR37469:SF2">
    <property type="entry name" value="CELLOBIONIC ACID PHOSPHORYLASE"/>
    <property type="match status" value="1"/>
</dbReference>
<gene>
    <name evidence="5" type="ORF">EXIGLDRAFT_112239</name>
</gene>
<feature type="domain" description="Glycosyl hydrolase 94 supersandwich" evidence="3">
    <location>
        <begin position="128"/>
        <end position="343"/>
    </location>
</feature>
<dbReference type="InParanoid" id="A0A165NLW9"/>
<dbReference type="GO" id="GO:0005975">
    <property type="term" value="P:carbohydrate metabolic process"/>
    <property type="evidence" value="ECO:0007669"/>
    <property type="project" value="InterPro"/>
</dbReference>
<dbReference type="AlphaFoldDB" id="A0A165NLW9"/>
<dbReference type="Gene3D" id="1.50.10.10">
    <property type="match status" value="1"/>
</dbReference>
<keyword evidence="6" id="KW-1185">Reference proteome</keyword>
<accession>A0A165NLW9</accession>
<dbReference type="Proteomes" id="UP000077266">
    <property type="component" value="Unassembled WGS sequence"/>
</dbReference>
<protein>
    <submittedName>
        <fullName evidence="5">Glycosyltransferase family 36 family protein</fullName>
    </submittedName>
</protein>
<dbReference type="Gene3D" id="2.60.420.10">
    <property type="entry name" value="Maltose phosphorylase, domain 3"/>
    <property type="match status" value="1"/>
</dbReference>
<dbReference type="InterPro" id="IPR033432">
    <property type="entry name" value="GH94_catalytic"/>
</dbReference>
<sequence length="837" mass="92629">MSNYTGRVHDGHANNGAAVAGKAHRVAAAAQPPVAAGAKSATTRRASSNQAAQQVKLVELDNAHCSLSSPTAMPLAAGFLWNPRMMIHMTARGYATAQFMQPEPSKYAHAQILEAKHFMLPEQRTYAHHPGRFFFVKDRDTGSIFSAPYEPTRAPLDSFSFDVSPSLIRWDIKAQGVRVDLRLTLPVDDACELWEARITNLSTAKKRLGFYPAFPLGLLSWMNQSATYDRELNAVVADSITAYQKTKDYFKNKDLKDKVFLLSEQHPESYETRQSAFEGEGGLHNPDAITSEIMSGGDASYENPIASLQFDHELNAGETTTHRFLFGPAFDKAEIKQLKDKYLSASGFDKAQRNFEHYITSGRGAVRMASPDAHFDAFVNTWLPRQVYYHGDTNRLSTDPQTRNFLQDAIGTVFVAPETSRKTLLKALTQQHANGALPDGITLYDGAELKYINTVPHVDHSLWLALFLDAYLNETGDYSVLDELVEAKEDGKQLSVRDRADKAMRYLITAVDERGLHYILEGDWNDPMNMVGWKGKGVSAWMTLATAYALKLWATLCEDDGRDGSEFSVAADAMNKAVNTHVWDGDWFGRGITDDGVVFGVKVDDEGKIYLNPQSFAILGGGADKEQTERIVRAVEQHLEGPFGVEMLAPSYTHMRDDVGRLTQKYPGVAENGSVYNHAAAFYIYALFGAGYADKAHSLLRRMLPGPDVSDYLARGQLPIFVPNYYRGAHKTHPKAAGHSSHLFNTGTAAWMYRSVVEGLLGLRGCRAGLRVAPNLPSQWPSVRVTRQFRGATFEVHVTRGAEPKLVCEGKVLSDSVITDIQAGKTYRVEVVLPNAQ</sequence>
<proteinExistence type="predicted"/>
<evidence type="ECO:0000256" key="1">
    <source>
        <dbReference type="ARBA" id="ARBA00022676"/>
    </source>
</evidence>
<dbReference type="SUPFAM" id="SSF74650">
    <property type="entry name" value="Galactose mutarotase-like"/>
    <property type="match status" value="1"/>
</dbReference>
<dbReference type="Gene3D" id="2.70.98.40">
    <property type="entry name" value="Glycoside hydrolase, family 65, N-terminal domain"/>
    <property type="match status" value="1"/>
</dbReference>
<reference evidence="5 6" key="1">
    <citation type="journal article" date="2016" name="Mol. Biol. Evol.">
        <title>Comparative Genomics of Early-Diverging Mushroom-Forming Fungi Provides Insights into the Origins of Lignocellulose Decay Capabilities.</title>
        <authorList>
            <person name="Nagy L.G."/>
            <person name="Riley R."/>
            <person name="Tritt A."/>
            <person name="Adam C."/>
            <person name="Daum C."/>
            <person name="Floudas D."/>
            <person name="Sun H."/>
            <person name="Yadav J.S."/>
            <person name="Pangilinan J."/>
            <person name="Larsson K.H."/>
            <person name="Matsuura K."/>
            <person name="Barry K."/>
            <person name="Labutti K."/>
            <person name="Kuo R."/>
            <person name="Ohm R.A."/>
            <person name="Bhattacharya S.S."/>
            <person name="Shirouzu T."/>
            <person name="Yoshinaga Y."/>
            <person name="Martin F.M."/>
            <person name="Grigoriev I.V."/>
            <person name="Hibbett D.S."/>
        </authorList>
    </citation>
    <scope>NUCLEOTIDE SEQUENCE [LARGE SCALE GENOMIC DNA]</scope>
    <source>
        <strain evidence="5 6">HHB12029</strain>
    </source>
</reference>
<evidence type="ECO:0000313" key="5">
    <source>
        <dbReference type="EMBL" id="KZW00929.1"/>
    </source>
</evidence>
<dbReference type="InterPro" id="IPR008928">
    <property type="entry name" value="6-hairpin_glycosidase_sf"/>
</dbReference>
<evidence type="ECO:0000259" key="4">
    <source>
        <dbReference type="Pfam" id="PF17167"/>
    </source>
</evidence>
<organism evidence="5 6">
    <name type="scientific">Exidia glandulosa HHB12029</name>
    <dbReference type="NCBI Taxonomy" id="1314781"/>
    <lineage>
        <taxon>Eukaryota</taxon>
        <taxon>Fungi</taxon>
        <taxon>Dikarya</taxon>
        <taxon>Basidiomycota</taxon>
        <taxon>Agaricomycotina</taxon>
        <taxon>Agaricomycetes</taxon>
        <taxon>Auriculariales</taxon>
        <taxon>Exidiaceae</taxon>
        <taxon>Exidia</taxon>
    </lineage>
</organism>
<dbReference type="OrthoDB" id="5337493at2759"/>
<dbReference type="InterPro" id="IPR037018">
    <property type="entry name" value="GH65_N"/>
</dbReference>
<evidence type="ECO:0000256" key="2">
    <source>
        <dbReference type="ARBA" id="ARBA00022679"/>
    </source>
</evidence>
<dbReference type="GO" id="GO:0016757">
    <property type="term" value="F:glycosyltransferase activity"/>
    <property type="evidence" value="ECO:0007669"/>
    <property type="project" value="UniProtKB-KW"/>
</dbReference>
<dbReference type="PANTHER" id="PTHR37469">
    <property type="entry name" value="CELLOBIONIC ACID PHOSPHORYLASE-RELATED"/>
    <property type="match status" value="1"/>
</dbReference>
<dbReference type="InterPro" id="IPR012341">
    <property type="entry name" value="6hp_glycosidase-like_sf"/>
</dbReference>
<feature type="domain" description="Glycosyl hydrolase 94 catalytic" evidence="4">
    <location>
        <begin position="366"/>
        <end position="762"/>
    </location>
</feature>
<keyword evidence="2 5" id="KW-0808">Transferase</keyword>
<dbReference type="Pfam" id="PF17167">
    <property type="entry name" value="Glyco_hydro_94"/>
    <property type="match status" value="1"/>
</dbReference>
<evidence type="ECO:0000259" key="3">
    <source>
        <dbReference type="Pfam" id="PF06165"/>
    </source>
</evidence>
<dbReference type="InterPro" id="IPR011013">
    <property type="entry name" value="Gal_mutarotase_sf_dom"/>
</dbReference>
<dbReference type="Pfam" id="PF06165">
    <property type="entry name" value="GH94_b-supersand"/>
    <property type="match status" value="1"/>
</dbReference>